<dbReference type="Pfam" id="PF01656">
    <property type="entry name" value="CbiA"/>
    <property type="match status" value="1"/>
</dbReference>
<dbReference type="Gene3D" id="3.40.50.300">
    <property type="entry name" value="P-loop containing nucleotide triphosphate hydrolases"/>
    <property type="match status" value="1"/>
</dbReference>
<dbReference type="AlphaFoldDB" id="A0A512BY16"/>
<dbReference type="InterPro" id="IPR027417">
    <property type="entry name" value="P-loop_NTPase"/>
</dbReference>
<evidence type="ECO:0000259" key="1">
    <source>
        <dbReference type="Pfam" id="PF01656"/>
    </source>
</evidence>
<protein>
    <submittedName>
        <fullName evidence="2">Chromosome partitioning protein ParA</fullName>
    </submittedName>
</protein>
<accession>A0A512BY16</accession>
<comment type="caution">
    <text evidence="2">The sequence shown here is derived from an EMBL/GenBank/DDBJ whole genome shotgun (WGS) entry which is preliminary data.</text>
</comment>
<feature type="domain" description="CobQ/CobB/MinD/ParA nucleotide binding" evidence="1">
    <location>
        <begin position="4"/>
        <end position="141"/>
    </location>
</feature>
<dbReference type="InterPro" id="IPR050678">
    <property type="entry name" value="DNA_Partitioning_ATPase"/>
</dbReference>
<organism evidence="2 3">
    <name type="scientific">Microvirga aerophila</name>
    <dbReference type="NCBI Taxonomy" id="670291"/>
    <lineage>
        <taxon>Bacteria</taxon>
        <taxon>Pseudomonadati</taxon>
        <taxon>Pseudomonadota</taxon>
        <taxon>Alphaproteobacteria</taxon>
        <taxon>Hyphomicrobiales</taxon>
        <taxon>Methylobacteriaceae</taxon>
        <taxon>Microvirga</taxon>
    </lineage>
</organism>
<dbReference type="PANTHER" id="PTHR13696:SF96">
    <property type="entry name" value="COBQ_COBB_MIND_PARA NUCLEOTIDE BINDING DOMAIN-CONTAINING PROTEIN"/>
    <property type="match status" value="1"/>
</dbReference>
<dbReference type="SUPFAM" id="SSF52540">
    <property type="entry name" value="P-loop containing nucleoside triphosphate hydrolases"/>
    <property type="match status" value="1"/>
</dbReference>
<dbReference type="CDD" id="cd02042">
    <property type="entry name" value="ParAB_family"/>
    <property type="match status" value="1"/>
</dbReference>
<name>A0A512BY16_9HYPH</name>
<dbReference type="PANTHER" id="PTHR13696">
    <property type="entry name" value="P-LOOP CONTAINING NUCLEOSIDE TRIPHOSPHATE HYDROLASE"/>
    <property type="match status" value="1"/>
</dbReference>
<keyword evidence="3" id="KW-1185">Reference proteome</keyword>
<evidence type="ECO:0000313" key="3">
    <source>
        <dbReference type="Proteomes" id="UP000321085"/>
    </source>
</evidence>
<sequence length="229" mass="24740">MHVVAFVTQKGGTGKSSLALSLAVAAVQSGLRVAVLDTDPQDTAGEWYKRRAAEQPEVHSLPWTYLSSRIYTLDRQGYDLAIVDTPGADSHAAQGCMREAHFCLLPVRPSVADIEASKATVRYLHERAKPFAFVLNQCPTGGRTSRTSNARMALQLLGSLCDATLALRSDHMDALASGLGVTEFAPSGKAADEVRAVLDWLRTKLRRLDGAEADKEVWEADDQSASRAS</sequence>
<dbReference type="Proteomes" id="UP000321085">
    <property type="component" value="Unassembled WGS sequence"/>
</dbReference>
<dbReference type="OrthoDB" id="9804460at2"/>
<dbReference type="EMBL" id="BJYU01000077">
    <property type="protein sequence ID" value="GEO16839.1"/>
    <property type="molecule type" value="Genomic_DNA"/>
</dbReference>
<dbReference type="PIRSF" id="PIRSF009320">
    <property type="entry name" value="Nuc_binding_HP_1000"/>
    <property type="match status" value="1"/>
</dbReference>
<proteinExistence type="predicted"/>
<reference evidence="2 3" key="1">
    <citation type="submission" date="2019-07" db="EMBL/GenBank/DDBJ databases">
        <title>Whole genome shotgun sequence of Microvirga aerophila NBRC 106136.</title>
        <authorList>
            <person name="Hosoyama A."/>
            <person name="Uohara A."/>
            <person name="Ohji S."/>
            <person name="Ichikawa N."/>
        </authorList>
    </citation>
    <scope>NUCLEOTIDE SEQUENCE [LARGE SCALE GENOMIC DNA]</scope>
    <source>
        <strain evidence="2 3">NBRC 106136</strain>
    </source>
</reference>
<dbReference type="RefSeq" id="WP_114184674.1">
    <property type="nucleotide sequence ID" value="NZ_BJYU01000077.1"/>
</dbReference>
<gene>
    <name evidence="2" type="ORF">MAE02_45350</name>
</gene>
<dbReference type="InterPro" id="IPR002586">
    <property type="entry name" value="CobQ/CobB/MinD/ParA_Nub-bd_dom"/>
</dbReference>
<evidence type="ECO:0000313" key="2">
    <source>
        <dbReference type="EMBL" id="GEO16839.1"/>
    </source>
</evidence>